<dbReference type="PROSITE" id="PS51683">
    <property type="entry name" value="SAM_OMT_II"/>
    <property type="match status" value="1"/>
</dbReference>
<evidence type="ECO:0000259" key="5">
    <source>
        <dbReference type="Pfam" id="PF08100"/>
    </source>
</evidence>
<dbReference type="PANTHER" id="PTHR43712">
    <property type="entry name" value="PUTATIVE (AFU_ORTHOLOGUE AFUA_4G14580)-RELATED"/>
    <property type="match status" value="1"/>
</dbReference>
<reference evidence="6 7" key="1">
    <citation type="submission" date="2022-08" db="EMBL/GenBank/DDBJ databases">
        <title>Reclassification of Massilia species as members of the genera Telluria, Duganella, Pseudoduganella, Mokoshia gen. nov. and Zemynaea gen. nov. using orthogonal and non-orthogonal genome-based approaches.</title>
        <authorList>
            <person name="Bowman J.P."/>
        </authorList>
    </citation>
    <scope>NUCLEOTIDE SEQUENCE [LARGE SCALE GENOMIC DNA]</scope>
    <source>
        <strain evidence="6 7">JCM 31661</strain>
    </source>
</reference>
<dbReference type="InterPro" id="IPR001077">
    <property type="entry name" value="COMT_C"/>
</dbReference>
<evidence type="ECO:0000259" key="4">
    <source>
        <dbReference type="Pfam" id="PF00891"/>
    </source>
</evidence>
<keyword evidence="3" id="KW-0949">S-adenosyl-L-methionine</keyword>
<feature type="domain" description="O-methyltransferase C-terminal" evidence="4">
    <location>
        <begin position="108"/>
        <end position="320"/>
    </location>
</feature>
<dbReference type="PANTHER" id="PTHR43712:SF2">
    <property type="entry name" value="O-METHYLTRANSFERASE CICE"/>
    <property type="match status" value="1"/>
</dbReference>
<dbReference type="RefSeq" id="WP_258827074.1">
    <property type="nucleotide sequence ID" value="NZ_JANUHA010000003.1"/>
</dbReference>
<dbReference type="GO" id="GO:0032259">
    <property type="term" value="P:methylation"/>
    <property type="evidence" value="ECO:0007669"/>
    <property type="project" value="UniProtKB-KW"/>
</dbReference>
<dbReference type="InterPro" id="IPR012967">
    <property type="entry name" value="COMT_dimerisation"/>
</dbReference>
<evidence type="ECO:0000256" key="3">
    <source>
        <dbReference type="ARBA" id="ARBA00022691"/>
    </source>
</evidence>
<comment type="caution">
    <text evidence="6">The sequence shown here is derived from an EMBL/GenBank/DDBJ whole genome shotgun (WGS) entry which is preliminary data.</text>
</comment>
<dbReference type="Proteomes" id="UP001206572">
    <property type="component" value="Unassembled WGS sequence"/>
</dbReference>
<name>A0ABT2AIH2_9BURK</name>
<proteinExistence type="predicted"/>
<protein>
    <submittedName>
        <fullName evidence="6">Methyltransferase</fullName>
    </submittedName>
</protein>
<dbReference type="Gene3D" id="1.10.10.10">
    <property type="entry name" value="Winged helix-like DNA-binding domain superfamily/Winged helix DNA-binding domain"/>
    <property type="match status" value="1"/>
</dbReference>
<dbReference type="InterPro" id="IPR016461">
    <property type="entry name" value="COMT-like"/>
</dbReference>
<evidence type="ECO:0000256" key="1">
    <source>
        <dbReference type="ARBA" id="ARBA00022603"/>
    </source>
</evidence>
<sequence length="342" mass="37639">MSKKLIDQHVYDLIQSAYTANVLYALTKARVFDQLLVKPASADALAADLGLDAQALQALLQFAHAIQLLKRDGEVYSVARRAFPLAEKGKSWLRSYLLLWGEQLNPAFAKLPEHLATGANAFELAHGKRIWDWYASDPGQNELFVEYMAGVTNQAHLPVVIEELALHGASRVLAVGGGTGSLACGLVERHAHVRADVYDQPSNSRNAAQKIAARGLSERCAFIGGNIFASVPAGYELYTIKHVLHDWDDANAAAILRCIARAMEPGARLTIVEGLLDRPFEGVEPEPGYLHARNIEQRLWTPGRVRTLPEFEALSAQAGLRIEQVTHSRIFDISYIRCAPKD</sequence>
<accession>A0ABT2AIH2</accession>
<evidence type="ECO:0000256" key="2">
    <source>
        <dbReference type="ARBA" id="ARBA00022679"/>
    </source>
</evidence>
<dbReference type="InterPro" id="IPR029063">
    <property type="entry name" value="SAM-dependent_MTases_sf"/>
</dbReference>
<dbReference type="SUPFAM" id="SSF46785">
    <property type="entry name" value="Winged helix' DNA-binding domain"/>
    <property type="match status" value="1"/>
</dbReference>
<keyword evidence="1 6" id="KW-0489">Methyltransferase</keyword>
<evidence type="ECO:0000313" key="7">
    <source>
        <dbReference type="Proteomes" id="UP001206572"/>
    </source>
</evidence>
<dbReference type="InterPro" id="IPR036390">
    <property type="entry name" value="WH_DNA-bd_sf"/>
</dbReference>
<feature type="domain" description="O-methyltransferase dimerisation" evidence="5">
    <location>
        <begin position="12"/>
        <end position="80"/>
    </location>
</feature>
<dbReference type="Pfam" id="PF08100">
    <property type="entry name" value="Dimerisation"/>
    <property type="match status" value="1"/>
</dbReference>
<keyword evidence="2" id="KW-0808">Transferase</keyword>
<dbReference type="Pfam" id="PF00891">
    <property type="entry name" value="Methyltransf_2"/>
    <property type="match status" value="1"/>
</dbReference>
<organism evidence="6 7">
    <name type="scientific">Massilia agri</name>
    <dbReference type="NCBI Taxonomy" id="1886785"/>
    <lineage>
        <taxon>Bacteria</taxon>
        <taxon>Pseudomonadati</taxon>
        <taxon>Pseudomonadota</taxon>
        <taxon>Betaproteobacteria</taxon>
        <taxon>Burkholderiales</taxon>
        <taxon>Oxalobacteraceae</taxon>
        <taxon>Telluria group</taxon>
        <taxon>Massilia</taxon>
    </lineage>
</organism>
<dbReference type="InterPro" id="IPR036388">
    <property type="entry name" value="WH-like_DNA-bd_sf"/>
</dbReference>
<evidence type="ECO:0000313" key="6">
    <source>
        <dbReference type="EMBL" id="MCS0596037.1"/>
    </source>
</evidence>
<dbReference type="GO" id="GO:0008168">
    <property type="term" value="F:methyltransferase activity"/>
    <property type="evidence" value="ECO:0007669"/>
    <property type="project" value="UniProtKB-KW"/>
</dbReference>
<dbReference type="CDD" id="cd02440">
    <property type="entry name" value="AdoMet_MTases"/>
    <property type="match status" value="1"/>
</dbReference>
<keyword evidence="7" id="KW-1185">Reference proteome</keyword>
<dbReference type="EMBL" id="JANUHA010000003">
    <property type="protein sequence ID" value="MCS0596037.1"/>
    <property type="molecule type" value="Genomic_DNA"/>
</dbReference>
<gene>
    <name evidence="6" type="ORF">NX780_06705</name>
</gene>
<dbReference type="Gene3D" id="3.40.50.150">
    <property type="entry name" value="Vaccinia Virus protein VP39"/>
    <property type="match status" value="1"/>
</dbReference>
<dbReference type="SUPFAM" id="SSF53335">
    <property type="entry name" value="S-adenosyl-L-methionine-dependent methyltransferases"/>
    <property type="match status" value="1"/>
</dbReference>